<evidence type="ECO:0000256" key="8">
    <source>
        <dbReference type="ARBA" id="ARBA00083752"/>
    </source>
</evidence>
<protein>
    <recommendedName>
        <fullName evidence="7">Large ribosomal subunit protein mL40</fullName>
    </recommendedName>
    <alternativeName>
        <fullName evidence="8">39S ribosomal protein L40, mitochondrial</fullName>
    </alternativeName>
</protein>
<evidence type="ECO:0000313" key="10">
    <source>
        <dbReference type="EMBL" id="KRT78477.1"/>
    </source>
</evidence>
<evidence type="ECO:0000256" key="9">
    <source>
        <dbReference type="SAM" id="Coils"/>
    </source>
</evidence>
<keyword evidence="11" id="KW-1185">Reference proteome</keyword>
<proteinExistence type="inferred from homology"/>
<evidence type="ECO:0000256" key="4">
    <source>
        <dbReference type="ARBA" id="ARBA00022980"/>
    </source>
</evidence>
<dbReference type="PANTHER" id="PTHR13359:SF2">
    <property type="entry name" value="LARGE RIBOSOMAL SUBUNIT PROTEIN ML40"/>
    <property type="match status" value="1"/>
</dbReference>
<dbReference type="PANTHER" id="PTHR13359">
    <property type="entry name" value="39S RIBOSOMAL PROTEIN L40, MITOCHONDRIAL"/>
    <property type="match status" value="1"/>
</dbReference>
<comment type="caution">
    <text evidence="10">The sequence shown here is derived from an EMBL/GenBank/DDBJ whole genome shotgun (WGS) entry which is preliminary data.</text>
</comment>
<gene>
    <name evidence="10" type="ORF">AMK59_8639</name>
</gene>
<comment type="subcellular location">
    <subcellularLocation>
        <location evidence="1">Mitochondrion</location>
    </subcellularLocation>
</comment>
<dbReference type="InterPro" id="IPR019192">
    <property type="entry name" value="Ribosomal_mL40"/>
</dbReference>
<accession>A0A0T6AU57</accession>
<dbReference type="GO" id="GO:0005762">
    <property type="term" value="C:mitochondrial large ribosomal subunit"/>
    <property type="evidence" value="ECO:0007669"/>
    <property type="project" value="InterPro"/>
</dbReference>
<dbReference type="FunFam" id="6.10.250.3440:FF:000001">
    <property type="entry name" value="Mitochondrial ribosomal protein L40"/>
    <property type="match status" value="1"/>
</dbReference>
<evidence type="ECO:0000256" key="1">
    <source>
        <dbReference type="ARBA" id="ARBA00004173"/>
    </source>
</evidence>
<dbReference type="InterPro" id="IPR039145">
    <property type="entry name" value="Ribosomal_mL40_metazoa/plant"/>
</dbReference>
<keyword evidence="4" id="KW-0689">Ribosomal protein</keyword>
<keyword evidence="3" id="KW-0809">Transit peptide</keyword>
<evidence type="ECO:0000256" key="5">
    <source>
        <dbReference type="ARBA" id="ARBA00023128"/>
    </source>
</evidence>
<dbReference type="OrthoDB" id="5977625at2759"/>
<dbReference type="Gene3D" id="6.10.250.3440">
    <property type="match status" value="1"/>
</dbReference>
<reference evidence="10 11" key="1">
    <citation type="submission" date="2015-09" db="EMBL/GenBank/DDBJ databases">
        <title>Draft genome of the scarab beetle Oryctes borbonicus.</title>
        <authorList>
            <person name="Meyer J.M."/>
            <person name="Markov G.V."/>
            <person name="Baskaran P."/>
            <person name="Herrmann M."/>
            <person name="Sommer R.J."/>
            <person name="Roedelsperger C."/>
        </authorList>
    </citation>
    <scope>NUCLEOTIDE SEQUENCE [LARGE SCALE GENOMIC DNA]</scope>
    <source>
        <strain evidence="10">OB123</strain>
        <tissue evidence="10">Whole animal</tissue>
    </source>
</reference>
<keyword evidence="9" id="KW-0175">Coiled coil</keyword>
<evidence type="ECO:0000256" key="2">
    <source>
        <dbReference type="ARBA" id="ARBA00009360"/>
    </source>
</evidence>
<keyword evidence="5" id="KW-0496">Mitochondrion</keyword>
<evidence type="ECO:0000256" key="3">
    <source>
        <dbReference type="ARBA" id="ARBA00022946"/>
    </source>
</evidence>
<dbReference type="EMBL" id="LJIG01022834">
    <property type="protein sequence ID" value="KRT78477.1"/>
    <property type="molecule type" value="Genomic_DNA"/>
</dbReference>
<evidence type="ECO:0000256" key="7">
    <source>
        <dbReference type="ARBA" id="ARBA00035192"/>
    </source>
</evidence>
<evidence type="ECO:0000256" key="6">
    <source>
        <dbReference type="ARBA" id="ARBA00023274"/>
    </source>
</evidence>
<dbReference type="Proteomes" id="UP000051574">
    <property type="component" value="Unassembled WGS sequence"/>
</dbReference>
<organism evidence="10 11">
    <name type="scientific">Oryctes borbonicus</name>
    <dbReference type="NCBI Taxonomy" id="1629725"/>
    <lineage>
        <taxon>Eukaryota</taxon>
        <taxon>Metazoa</taxon>
        <taxon>Ecdysozoa</taxon>
        <taxon>Arthropoda</taxon>
        <taxon>Hexapoda</taxon>
        <taxon>Insecta</taxon>
        <taxon>Pterygota</taxon>
        <taxon>Neoptera</taxon>
        <taxon>Endopterygota</taxon>
        <taxon>Coleoptera</taxon>
        <taxon>Polyphaga</taxon>
        <taxon>Scarabaeiformia</taxon>
        <taxon>Scarabaeidae</taxon>
        <taxon>Dynastinae</taxon>
        <taxon>Oryctes</taxon>
    </lineage>
</organism>
<feature type="coiled-coil region" evidence="9">
    <location>
        <begin position="42"/>
        <end position="69"/>
    </location>
</feature>
<comment type="similarity">
    <text evidence="2">Belongs to the mitochondrion-specific ribosomal protein mL40 family.</text>
</comment>
<dbReference type="Pfam" id="PF09812">
    <property type="entry name" value="MRP-L28"/>
    <property type="match status" value="1"/>
</dbReference>
<dbReference type="AlphaFoldDB" id="A0A0T6AU57"/>
<sequence>MNVVNLLSRSIHTNRSLLFRTTPLLLAEPLKKKKRVDPAVVKAREERRKKKLEKQIRRLEKNARQLKPIEECEVPLVLIEERTERQRQLAPVNVDELEMRVLLEKKWAVYKREQYLKDIKMLDRIVYSQQKALDELRKESDILYKEAIQTDFHLIPFESTGPVNTPAIENYDIPDGDYQDVSKKWN</sequence>
<evidence type="ECO:0000313" key="11">
    <source>
        <dbReference type="Proteomes" id="UP000051574"/>
    </source>
</evidence>
<name>A0A0T6AU57_9SCAR</name>
<keyword evidence="6" id="KW-0687">Ribonucleoprotein</keyword>